<comment type="similarity">
    <text evidence="2 3">Belongs to the small heat shock protein (HSP20) family.</text>
</comment>
<comment type="caution">
    <text evidence="5">The sequence shown here is derived from an EMBL/GenBank/DDBJ whole genome shotgun (WGS) entry which is preliminary data.</text>
</comment>
<evidence type="ECO:0000256" key="1">
    <source>
        <dbReference type="ARBA" id="ARBA00023016"/>
    </source>
</evidence>
<dbReference type="Gene3D" id="2.60.40.790">
    <property type="match status" value="1"/>
</dbReference>
<keyword evidence="6" id="KW-1185">Reference proteome</keyword>
<organism evidence="5 6">
    <name type="scientific">Venturia nashicola</name>
    <dbReference type="NCBI Taxonomy" id="86259"/>
    <lineage>
        <taxon>Eukaryota</taxon>
        <taxon>Fungi</taxon>
        <taxon>Dikarya</taxon>
        <taxon>Ascomycota</taxon>
        <taxon>Pezizomycotina</taxon>
        <taxon>Dothideomycetes</taxon>
        <taxon>Pleosporomycetidae</taxon>
        <taxon>Venturiales</taxon>
        <taxon>Venturiaceae</taxon>
        <taxon>Venturia</taxon>
    </lineage>
</organism>
<dbReference type="STRING" id="86259.A0A4Z1NZT4"/>
<dbReference type="PROSITE" id="PS01031">
    <property type="entry name" value="SHSP"/>
    <property type="match status" value="1"/>
</dbReference>
<dbReference type="AlphaFoldDB" id="A0A4Z1NZT4"/>
<reference evidence="5 6" key="1">
    <citation type="submission" date="2019-04" db="EMBL/GenBank/DDBJ databases">
        <title>High contiguity whole genome sequence and gene annotation resource for two Venturia nashicola isolates.</title>
        <authorList>
            <person name="Prokchorchik M."/>
            <person name="Won K."/>
            <person name="Lee Y."/>
            <person name="Choi E.D."/>
            <person name="Segonzac C."/>
            <person name="Sohn K.H."/>
        </authorList>
    </citation>
    <scope>NUCLEOTIDE SEQUENCE [LARGE SCALE GENOMIC DNA]</scope>
    <source>
        <strain evidence="5 6">PRI2</strain>
    </source>
</reference>
<feature type="domain" description="SHSP" evidence="4">
    <location>
        <begin position="33"/>
        <end position="182"/>
    </location>
</feature>
<gene>
    <name evidence="5" type="ORF">E6O75_ATG10325</name>
</gene>
<keyword evidence="1" id="KW-0346">Stress response</keyword>
<accession>A0A4Z1NZT4</accession>
<evidence type="ECO:0000259" key="4">
    <source>
        <dbReference type="PROSITE" id="PS01031"/>
    </source>
</evidence>
<dbReference type="CDD" id="cd06464">
    <property type="entry name" value="ACD_sHsps-like"/>
    <property type="match status" value="1"/>
</dbReference>
<dbReference type="InterPro" id="IPR008978">
    <property type="entry name" value="HSP20-like_chaperone"/>
</dbReference>
<evidence type="ECO:0000313" key="5">
    <source>
        <dbReference type="EMBL" id="TID13252.1"/>
    </source>
</evidence>
<sequence>MSLFPRAFQEFSPLLTLINDYDKAARSAFADVPDATFFRPKFDVKESKDSYELHGELPGLEQKDVSIEWSDSNTLTISGHTESYREEGTKPKQVKASVEEVPEHEGKHSTAVTTQDKSGDVVKADEGPKYWLSERSVGQFRRNFSFPARVEQDAVKASLKNGILSIVVPKARGGAKKKVEIE</sequence>
<dbReference type="InterPro" id="IPR002068">
    <property type="entry name" value="A-crystallin/Hsp20_dom"/>
</dbReference>
<dbReference type="PANTHER" id="PTHR11527">
    <property type="entry name" value="HEAT-SHOCK PROTEIN 20 FAMILY MEMBER"/>
    <property type="match status" value="1"/>
</dbReference>
<evidence type="ECO:0000313" key="6">
    <source>
        <dbReference type="Proteomes" id="UP000298493"/>
    </source>
</evidence>
<evidence type="ECO:0000256" key="2">
    <source>
        <dbReference type="PROSITE-ProRule" id="PRU00285"/>
    </source>
</evidence>
<evidence type="ECO:0000256" key="3">
    <source>
        <dbReference type="RuleBase" id="RU003616"/>
    </source>
</evidence>
<dbReference type="OrthoDB" id="1431247at2759"/>
<dbReference type="EMBL" id="SNSC02000028">
    <property type="protein sequence ID" value="TID13252.1"/>
    <property type="molecule type" value="Genomic_DNA"/>
</dbReference>
<dbReference type="Pfam" id="PF00011">
    <property type="entry name" value="HSP20"/>
    <property type="match status" value="1"/>
</dbReference>
<protein>
    <submittedName>
        <fullName evidence="5">HSP20-like chaperone</fullName>
    </submittedName>
</protein>
<dbReference type="SUPFAM" id="SSF49764">
    <property type="entry name" value="HSP20-like chaperones"/>
    <property type="match status" value="1"/>
</dbReference>
<proteinExistence type="inferred from homology"/>
<name>A0A4Z1NZT4_9PEZI</name>
<dbReference type="Proteomes" id="UP000298493">
    <property type="component" value="Unassembled WGS sequence"/>
</dbReference>
<dbReference type="InterPro" id="IPR031107">
    <property type="entry name" value="Small_HSP"/>
</dbReference>